<accession>A0ABV0ZGC3</accession>
<organism evidence="1 2">
    <name type="scientific">Ameca splendens</name>
    <dbReference type="NCBI Taxonomy" id="208324"/>
    <lineage>
        <taxon>Eukaryota</taxon>
        <taxon>Metazoa</taxon>
        <taxon>Chordata</taxon>
        <taxon>Craniata</taxon>
        <taxon>Vertebrata</taxon>
        <taxon>Euteleostomi</taxon>
        <taxon>Actinopterygii</taxon>
        <taxon>Neopterygii</taxon>
        <taxon>Teleostei</taxon>
        <taxon>Neoteleostei</taxon>
        <taxon>Acanthomorphata</taxon>
        <taxon>Ovalentaria</taxon>
        <taxon>Atherinomorphae</taxon>
        <taxon>Cyprinodontiformes</taxon>
        <taxon>Goodeidae</taxon>
        <taxon>Ameca</taxon>
    </lineage>
</organism>
<keyword evidence="2" id="KW-1185">Reference proteome</keyword>
<sequence>MDRCGCRSNGDAMLVRCGEERKSKLSVYVPTLTYGHELWVTSHQEEAQDTLEGPCLSAGLGTPWAPPGGTEGGVWGEGHLGVSTESAAPATRSEMKRKTTSMNTNLYYKLMADMYSRQGLHLVPADARYRKEGRGEYTRTEGLKQGMKLGHQEGVLRHICQHIRRSVAGSQAASRLRPRSSLIRYPLITITDPRWKQTRLRLGHEWKEQLRPSHPPQENRDFLARCK</sequence>
<evidence type="ECO:0000313" key="2">
    <source>
        <dbReference type="Proteomes" id="UP001469553"/>
    </source>
</evidence>
<gene>
    <name evidence="1" type="ORF">AMECASPLE_032683</name>
</gene>
<dbReference type="EMBL" id="JAHRIP010060708">
    <property type="protein sequence ID" value="MEQ2304965.1"/>
    <property type="molecule type" value="Genomic_DNA"/>
</dbReference>
<proteinExistence type="predicted"/>
<name>A0ABV0ZGC3_9TELE</name>
<reference evidence="1 2" key="1">
    <citation type="submission" date="2021-06" db="EMBL/GenBank/DDBJ databases">
        <authorList>
            <person name="Palmer J.M."/>
        </authorList>
    </citation>
    <scope>NUCLEOTIDE SEQUENCE [LARGE SCALE GENOMIC DNA]</scope>
    <source>
        <strain evidence="1 2">AS_MEX2019</strain>
        <tissue evidence="1">Muscle</tissue>
    </source>
</reference>
<dbReference type="Proteomes" id="UP001469553">
    <property type="component" value="Unassembled WGS sequence"/>
</dbReference>
<protein>
    <submittedName>
        <fullName evidence="1">Uncharacterized protein</fullName>
    </submittedName>
</protein>
<evidence type="ECO:0000313" key="1">
    <source>
        <dbReference type="EMBL" id="MEQ2304965.1"/>
    </source>
</evidence>
<comment type="caution">
    <text evidence="1">The sequence shown here is derived from an EMBL/GenBank/DDBJ whole genome shotgun (WGS) entry which is preliminary data.</text>
</comment>